<organism evidence="1 2">
    <name type="scientific">Aquimarina muelleri</name>
    <dbReference type="NCBI Taxonomy" id="279356"/>
    <lineage>
        <taxon>Bacteria</taxon>
        <taxon>Pseudomonadati</taxon>
        <taxon>Bacteroidota</taxon>
        <taxon>Flavobacteriia</taxon>
        <taxon>Flavobacteriales</taxon>
        <taxon>Flavobacteriaceae</taxon>
        <taxon>Aquimarina</taxon>
    </lineage>
</organism>
<dbReference type="AlphaFoldDB" id="A0A918JVX2"/>
<gene>
    <name evidence="1" type="ORF">GCM10007384_25110</name>
</gene>
<name>A0A918JVX2_9FLAO</name>
<reference evidence="1 2" key="1">
    <citation type="journal article" date="2014" name="Int. J. Syst. Evol. Microbiol.">
        <title>Complete genome sequence of Corynebacterium casei LMG S-19264T (=DSM 44701T), isolated from a smear-ripened cheese.</title>
        <authorList>
            <consortium name="US DOE Joint Genome Institute (JGI-PGF)"/>
            <person name="Walter F."/>
            <person name="Albersmeier A."/>
            <person name="Kalinowski J."/>
            <person name="Ruckert C."/>
        </authorList>
    </citation>
    <scope>NUCLEOTIDE SEQUENCE [LARGE SCALE GENOMIC DNA]</scope>
    <source>
        <strain evidence="1 2">KCTC 12285</strain>
    </source>
</reference>
<evidence type="ECO:0000313" key="1">
    <source>
        <dbReference type="EMBL" id="GGX22915.1"/>
    </source>
</evidence>
<accession>A0A918JVX2</accession>
<evidence type="ECO:0000313" key="2">
    <source>
        <dbReference type="Proteomes" id="UP000601108"/>
    </source>
</evidence>
<keyword evidence="2" id="KW-1185">Reference proteome</keyword>
<dbReference type="Proteomes" id="UP000601108">
    <property type="component" value="Unassembled WGS sequence"/>
</dbReference>
<proteinExistence type="predicted"/>
<dbReference type="EMBL" id="BMWS01000017">
    <property type="protein sequence ID" value="GGX22915.1"/>
    <property type="molecule type" value="Genomic_DNA"/>
</dbReference>
<sequence length="119" mass="13970">MNTNEIDNKFIELKELSGILKASSVRVAINWCKQMDIPIFVIANKTLTYRFLVNAELDKRIVSLFKKRYPEYWDKLYQCYLNNESVEFAMTLETKMEKARNLEVCPKSEFAKSFLADPS</sequence>
<dbReference type="RefSeq" id="WP_027412344.1">
    <property type="nucleotide sequence ID" value="NZ_BMWS01000017.1"/>
</dbReference>
<protein>
    <submittedName>
        <fullName evidence="1">Uncharacterized protein</fullName>
    </submittedName>
</protein>
<comment type="caution">
    <text evidence="1">The sequence shown here is derived from an EMBL/GenBank/DDBJ whole genome shotgun (WGS) entry which is preliminary data.</text>
</comment>